<evidence type="ECO:0000256" key="2">
    <source>
        <dbReference type="SAM" id="Phobius"/>
    </source>
</evidence>
<reference evidence="7 8" key="1">
    <citation type="submission" date="2016-08" db="EMBL/GenBank/DDBJ databases">
        <authorList>
            <person name="Seilhamer J.J."/>
        </authorList>
    </citation>
    <scope>NUCLEOTIDE SEQUENCE [LARGE SCALE GENOMIC DNA]</scope>
    <source>
        <strain evidence="7 8">PH27A</strain>
    </source>
</reference>
<evidence type="ECO:0000259" key="3">
    <source>
        <dbReference type="Pfam" id="PF06744"/>
    </source>
</evidence>
<evidence type="ECO:0000259" key="6">
    <source>
        <dbReference type="Pfam" id="PF21070"/>
    </source>
</evidence>
<keyword evidence="2" id="KW-1133">Transmembrane helix</keyword>
<sequence>MKRMLKALTRFWPAAILLWLTGLALCVLVLPLWVAERETLFQCMALWTAFWMLVVVLRLYYRIRAERSIENLVELEVQRDGAEQAGDYQVLRERLKHAIAMQRAALGDSRSGASLYELPWYLVMGLSAAGKTSLLSRSGMTNGMAGQADAAAMSGTRHCDWYFGREAVMIDTAGRYLVEDQPAAEFADFLKTLRRKRRKPAINGLVLVVSLPELLRESRQEAQHLADQLALRMQSYRECLGVNPPVYLFFSKVDLLPGFADTFSSLDAEARQTPWGMTFARDEIRQQGVHDSFNQHFQTLVSQLHHHVDQALEAQGVEASSALLRFPDYFAELAGVLSDFLRRFDQRVHPEDAPMLRGLYFTSALQEGSPLPALFDEQCRQSFALSPQTSLSASTGPLASAPLAGGTAAEPLSADGLSHTGSFSTSRDYFIRDVFTQVILPDRNLSRQNLLQRWSPTLTAGGAGLLLLMVGLQASSTWHNRQWQQEISHSLATMQVPGDLTDEQQLRLLQQWPVLLEQQETFQSEGVPITWGMGLYQGQSVGPTLKQAWATMMREQALAPMLSHLKQRLQAVNAFTARLNVPERRDESATDLEMTDEQRHKVKQAADEARQQAQSIAEKAAQQMQEQATQGPTFSRPRSLSDVRSSVRNDLEERTVDNARQAWWSTRSDARNEMHQRLDRVGEGQSTPQAPTLGLGDDPRFSGESGQRQGPVVSDSLMTQLTSAQVARLIEGYSSLKLYLILTEPEAHPDQAPFVAEVMPRLLQQLSLESSDGGLSVGALKDWDEATIQANSQLYAHYLAQKTAPEMPQDEFLVAQSRKSLNAFLMDSSLVDRTYLQYQLAVEQRYRPLTLADMAPDTPNQLLYAGRSVPAFYTRQVWEDYVRPAILETVSGDLEQQSDWVLDDEAMQTAVQSKARFVRQLMKRYKHDYAVAWERFLGSVHVADFDTLKQASGGLAPLGDVQASPLRQLLEAVDQNTRWDQRLSEKADEAAGGDQGFWTRVTGAFEAESESAGVALSDLPRINDGALTAHFRPVRRLLENEGESQTAEGSLLNHYLLDLRQLKARIDNIQSARNPGRRSKQLIASTLVGDKTEFTTLRDFVAAQVDISRSSLVASLKPLFERPVENTWQALNGPARHQLNQAWDAQVHDPWEDMIAGRYPVADSVNEASVRDMRHFIDPDAGVLAKFRKDELGALVDGQEGARSALVDPRMLRSMDKADALGRVIESLSDLRNGFEVRMVPTPGVTDILLTIDGQTLHYRNNRQVWERMVWPGEQEKAGARLDIVTRTGRRHTVFDYPNRWGLLRMIYSARITPLDRARQRFSWETFAGEISFEVRNFGGVSMTDLKQIRSLDMPRLVR</sequence>
<keyword evidence="2" id="KW-0472">Membrane</keyword>
<dbReference type="Pfam" id="PF06744">
    <property type="entry name" value="IcmF_C"/>
    <property type="match status" value="1"/>
</dbReference>
<keyword evidence="8" id="KW-1185">Reference proteome</keyword>
<feature type="transmembrane region" description="Helical" evidence="2">
    <location>
        <begin position="39"/>
        <end position="61"/>
    </location>
</feature>
<dbReference type="EMBL" id="MDTQ01000001">
    <property type="protein sequence ID" value="ODC05225.1"/>
    <property type="molecule type" value="Genomic_DNA"/>
</dbReference>
<dbReference type="PANTHER" id="PTHR36153:SF1">
    <property type="entry name" value="TYPE VI SECRETION SYSTEM COMPONENT TSSM1"/>
    <property type="match status" value="1"/>
</dbReference>
<comment type="caution">
    <text evidence="7">The sequence shown here is derived from an EMBL/GenBank/DDBJ whole genome shotgun (WGS) entry which is preliminary data.</text>
</comment>
<feature type="compositionally biased region" description="Basic and acidic residues" evidence="1">
    <location>
        <begin position="639"/>
        <end position="651"/>
    </location>
</feature>
<feature type="domain" description="IcmF-related" evidence="4">
    <location>
        <begin position="712"/>
        <end position="978"/>
    </location>
</feature>
<dbReference type="PANTHER" id="PTHR36153">
    <property type="entry name" value="INNER MEMBRANE PROTEIN-RELATED"/>
    <property type="match status" value="1"/>
</dbReference>
<accession>A0A1E2VEX9</accession>
<feature type="domain" description="Type VI secretion system component TssM1 helical" evidence="6">
    <location>
        <begin position="1134"/>
        <end position="1228"/>
    </location>
</feature>
<dbReference type="Proteomes" id="UP000094291">
    <property type="component" value="Unassembled WGS sequence"/>
</dbReference>
<name>A0A1E2VEX9_9GAMM</name>
<gene>
    <name evidence="7" type="ORF">BFW38_05775</name>
</gene>
<feature type="region of interest" description="Disordered" evidence="1">
    <location>
        <begin position="678"/>
        <end position="711"/>
    </location>
</feature>
<dbReference type="SUPFAM" id="SSF52540">
    <property type="entry name" value="P-loop containing nucleoside triphosphate hydrolases"/>
    <property type="match status" value="1"/>
</dbReference>
<organism evidence="7 8">
    <name type="scientific">Terasakiispira papahanaumokuakeensis</name>
    <dbReference type="NCBI Taxonomy" id="197479"/>
    <lineage>
        <taxon>Bacteria</taxon>
        <taxon>Pseudomonadati</taxon>
        <taxon>Pseudomonadota</taxon>
        <taxon>Gammaproteobacteria</taxon>
        <taxon>Oceanospirillales</taxon>
        <taxon>Terasakiispira</taxon>
    </lineage>
</organism>
<feature type="compositionally biased region" description="Low complexity" evidence="1">
    <location>
        <begin position="617"/>
        <end position="630"/>
    </location>
</feature>
<dbReference type="Pfam" id="PF21070">
    <property type="entry name" value="IcmF_helical"/>
    <property type="match status" value="1"/>
</dbReference>
<feature type="domain" description="Type VI secretion system IcmF C-terminal" evidence="3">
    <location>
        <begin position="1235"/>
        <end position="1336"/>
    </location>
</feature>
<dbReference type="InterPro" id="IPR048677">
    <property type="entry name" value="TssM1_hel"/>
</dbReference>
<dbReference type="Pfam" id="PF06761">
    <property type="entry name" value="IcmF-related"/>
    <property type="match status" value="1"/>
</dbReference>
<dbReference type="InterPro" id="IPR009612">
    <property type="entry name" value="IcmF-rel"/>
</dbReference>
<evidence type="ECO:0000259" key="4">
    <source>
        <dbReference type="Pfam" id="PF06761"/>
    </source>
</evidence>
<dbReference type="InterPro" id="IPR053156">
    <property type="entry name" value="T6SS_TssM-like"/>
</dbReference>
<proteinExistence type="predicted"/>
<protein>
    <submittedName>
        <fullName evidence="7">ImcF-like protein</fullName>
    </submittedName>
</protein>
<feature type="domain" description="Type VI secretion system component TssM1 N-terminal" evidence="5">
    <location>
        <begin position="182"/>
        <end position="459"/>
    </location>
</feature>
<dbReference type="Pfam" id="PF14331">
    <property type="entry name" value="IcmF-related_N"/>
    <property type="match status" value="1"/>
</dbReference>
<feature type="region of interest" description="Disordered" evidence="1">
    <location>
        <begin position="583"/>
        <end position="651"/>
    </location>
</feature>
<dbReference type="CDD" id="cd00882">
    <property type="entry name" value="Ras_like_GTPase"/>
    <property type="match status" value="1"/>
</dbReference>
<dbReference type="STRING" id="197479.BFW38_05775"/>
<feature type="transmembrane region" description="Helical" evidence="2">
    <location>
        <begin position="12"/>
        <end position="33"/>
    </location>
</feature>
<evidence type="ECO:0000313" key="7">
    <source>
        <dbReference type="EMBL" id="ODC05225.1"/>
    </source>
</evidence>
<feature type="compositionally biased region" description="Basic and acidic residues" evidence="1">
    <location>
        <begin position="596"/>
        <end position="610"/>
    </location>
</feature>
<evidence type="ECO:0000259" key="5">
    <source>
        <dbReference type="Pfam" id="PF14331"/>
    </source>
</evidence>
<dbReference type="InterPro" id="IPR010623">
    <property type="entry name" value="IcmF_C"/>
</dbReference>
<evidence type="ECO:0000313" key="8">
    <source>
        <dbReference type="Proteomes" id="UP000094291"/>
    </source>
</evidence>
<dbReference type="Gene3D" id="3.40.50.300">
    <property type="entry name" value="P-loop containing nucleotide triphosphate hydrolases"/>
    <property type="match status" value="1"/>
</dbReference>
<evidence type="ECO:0000256" key="1">
    <source>
        <dbReference type="SAM" id="MobiDB-lite"/>
    </source>
</evidence>
<dbReference type="InterPro" id="IPR027417">
    <property type="entry name" value="P-loop_NTPase"/>
</dbReference>
<dbReference type="InterPro" id="IPR025743">
    <property type="entry name" value="TssM1_N"/>
</dbReference>
<keyword evidence="2" id="KW-0812">Transmembrane</keyword>